<gene>
    <name evidence="1" type="ORF">LCGC14_1548880</name>
</gene>
<dbReference type="SUPFAM" id="SSF50022">
    <property type="entry name" value="ISP domain"/>
    <property type="match status" value="1"/>
</dbReference>
<organism evidence="1">
    <name type="scientific">marine sediment metagenome</name>
    <dbReference type="NCBI Taxonomy" id="412755"/>
    <lineage>
        <taxon>unclassified sequences</taxon>
        <taxon>metagenomes</taxon>
        <taxon>ecological metagenomes</taxon>
    </lineage>
</organism>
<dbReference type="InterPro" id="IPR036922">
    <property type="entry name" value="Rieske_2Fe-2S_sf"/>
</dbReference>
<sequence length="147" mass="16427">MSMARIFSLIVVLALISCDNDRGTRNPYLQEIGFRFDMNLNLPLYSPLTNFGNAVFVGNTGSGTRGFFVIQSTIGQYRAFEASCPNHVPNDCSTMVLKGQTVTCSCEDYEYSLFTGQLLNRPDDGNRYYDMLEYRVTNSGNIVVVSN</sequence>
<accession>A0A0F9JBW4</accession>
<evidence type="ECO:0008006" key="2">
    <source>
        <dbReference type="Google" id="ProtNLM"/>
    </source>
</evidence>
<dbReference type="PROSITE" id="PS51257">
    <property type="entry name" value="PROKAR_LIPOPROTEIN"/>
    <property type="match status" value="1"/>
</dbReference>
<dbReference type="AlphaFoldDB" id="A0A0F9JBW4"/>
<dbReference type="GO" id="GO:0051537">
    <property type="term" value="F:2 iron, 2 sulfur cluster binding"/>
    <property type="evidence" value="ECO:0007669"/>
    <property type="project" value="InterPro"/>
</dbReference>
<protein>
    <recommendedName>
        <fullName evidence="2">Rieske domain-containing protein</fullName>
    </recommendedName>
</protein>
<comment type="caution">
    <text evidence="1">The sequence shown here is derived from an EMBL/GenBank/DDBJ whole genome shotgun (WGS) entry which is preliminary data.</text>
</comment>
<dbReference type="EMBL" id="LAZR01011811">
    <property type="protein sequence ID" value="KKM58813.1"/>
    <property type="molecule type" value="Genomic_DNA"/>
</dbReference>
<reference evidence="1" key="1">
    <citation type="journal article" date="2015" name="Nature">
        <title>Complex archaea that bridge the gap between prokaryotes and eukaryotes.</title>
        <authorList>
            <person name="Spang A."/>
            <person name="Saw J.H."/>
            <person name="Jorgensen S.L."/>
            <person name="Zaremba-Niedzwiedzka K."/>
            <person name="Martijn J."/>
            <person name="Lind A.E."/>
            <person name="van Eijk R."/>
            <person name="Schleper C."/>
            <person name="Guy L."/>
            <person name="Ettema T.J."/>
        </authorList>
    </citation>
    <scope>NUCLEOTIDE SEQUENCE</scope>
</reference>
<name>A0A0F9JBW4_9ZZZZ</name>
<proteinExistence type="predicted"/>
<evidence type="ECO:0000313" key="1">
    <source>
        <dbReference type="EMBL" id="KKM58813.1"/>
    </source>
</evidence>
<dbReference type="Gene3D" id="2.102.10.10">
    <property type="entry name" value="Rieske [2Fe-2S] iron-sulphur domain"/>
    <property type="match status" value="1"/>
</dbReference>